<sequence>MNNYLSLRGLFESGELPTVVSDSSSLLNGFSSVGFKTLNIDDLCSDPSLGPKEVILVAAAPASHPNERLRDALRNSATLFIPLLAFAYDQRSISYLINRLLFLDFFEACERSRRIVEFIQHIDEPIYVSSNGCNLTIELGDNVDVFAPKLVPKITIGESISIIQFLEVGLVPNKELTSFNVNGTFLCDGVSIAHHLHTHLQSGPIAEEAWRILDDVREQGGFPLTLHINNSAVSAIKTINDLDLLPILMPLTDEMLRGQLTEVAFGSLTPSDETDWSINSQLNEPAGGVHIALGAGELGAHIDFVSPYAEILNIGHLKL</sequence>
<dbReference type="AlphaFoldDB" id="A0A380PQK4"/>
<name>A0A380PQK4_YERFR</name>
<dbReference type="Pfam" id="PF26231">
    <property type="entry name" value="CgnE_B"/>
    <property type="match status" value="1"/>
</dbReference>
<organism evidence="2 3">
    <name type="scientific">Yersinia frederiksenii</name>
    <dbReference type="NCBI Taxonomy" id="29484"/>
    <lineage>
        <taxon>Bacteria</taxon>
        <taxon>Pseudomonadati</taxon>
        <taxon>Pseudomonadota</taxon>
        <taxon>Gammaproteobacteria</taxon>
        <taxon>Enterobacterales</taxon>
        <taxon>Yersiniaceae</taxon>
        <taxon>Yersinia</taxon>
    </lineage>
</organism>
<dbReference type="RefSeq" id="WP_004712356.1">
    <property type="nucleotide sequence ID" value="NZ_CP023964.1"/>
</dbReference>
<evidence type="ECO:0000313" key="3">
    <source>
        <dbReference type="Proteomes" id="UP000254835"/>
    </source>
</evidence>
<dbReference type="OrthoDB" id="34067at2"/>
<dbReference type="EMBL" id="UHJA01000001">
    <property type="protein sequence ID" value="SUP75915.1"/>
    <property type="molecule type" value="Genomic_DNA"/>
</dbReference>
<proteinExistence type="predicted"/>
<accession>A0A380PQK4</accession>
<dbReference type="Proteomes" id="UP000254835">
    <property type="component" value="Unassembled WGS sequence"/>
</dbReference>
<dbReference type="GeneID" id="57906192"/>
<evidence type="ECO:0000313" key="2">
    <source>
        <dbReference type="EMBL" id="SUP75915.1"/>
    </source>
</evidence>
<reference evidence="2 3" key="1">
    <citation type="submission" date="2018-06" db="EMBL/GenBank/DDBJ databases">
        <authorList>
            <consortium name="Pathogen Informatics"/>
            <person name="Doyle S."/>
        </authorList>
    </citation>
    <scope>NUCLEOTIDE SEQUENCE [LARGE SCALE GENOMIC DNA]</scope>
    <source>
        <strain evidence="2 3">NCTC11470</strain>
    </source>
</reference>
<gene>
    <name evidence="2" type="ORF">NCTC11470_00935</name>
</gene>
<protein>
    <recommendedName>
        <fullName evidence="1">Crocagin biosynthetic protein CgnE/B domain-containing protein</fullName>
    </recommendedName>
</protein>
<evidence type="ECO:0000259" key="1">
    <source>
        <dbReference type="Pfam" id="PF26231"/>
    </source>
</evidence>
<feature type="domain" description="Crocagin biosynthetic protein CgnE/B" evidence="1">
    <location>
        <begin position="18"/>
        <end position="311"/>
    </location>
</feature>
<dbReference type="InterPro" id="IPR058799">
    <property type="entry name" value="CgnE_B"/>
</dbReference>